<feature type="transmembrane region" description="Helical" evidence="5">
    <location>
        <begin position="445"/>
        <end position="461"/>
    </location>
</feature>
<dbReference type="GO" id="GO:0022857">
    <property type="term" value="F:transmembrane transporter activity"/>
    <property type="evidence" value="ECO:0007669"/>
    <property type="project" value="InterPro"/>
</dbReference>
<dbReference type="Gene3D" id="1.20.1250.20">
    <property type="entry name" value="MFS general substrate transporter like domains"/>
    <property type="match status" value="1"/>
</dbReference>
<evidence type="ECO:0000256" key="4">
    <source>
        <dbReference type="ARBA" id="ARBA00023136"/>
    </source>
</evidence>
<protein>
    <recommendedName>
        <fullName evidence="8">Major facilitator superfamily (MFS) profile domain-containing protein</fullName>
    </recommendedName>
</protein>
<comment type="subcellular location">
    <subcellularLocation>
        <location evidence="1">Membrane</location>
        <topology evidence="1">Multi-pass membrane protein</topology>
    </subcellularLocation>
</comment>
<evidence type="ECO:0000256" key="5">
    <source>
        <dbReference type="SAM" id="Phobius"/>
    </source>
</evidence>
<dbReference type="Pfam" id="PF07690">
    <property type="entry name" value="MFS_1"/>
    <property type="match status" value="1"/>
</dbReference>
<feature type="transmembrane region" description="Helical" evidence="5">
    <location>
        <begin position="378"/>
        <end position="400"/>
    </location>
</feature>
<dbReference type="SUPFAM" id="SSF103473">
    <property type="entry name" value="MFS general substrate transporter"/>
    <property type="match status" value="1"/>
</dbReference>
<evidence type="ECO:0000256" key="2">
    <source>
        <dbReference type="ARBA" id="ARBA00022692"/>
    </source>
</evidence>
<feature type="transmembrane region" description="Helical" evidence="5">
    <location>
        <begin position="187"/>
        <end position="207"/>
    </location>
</feature>
<dbReference type="Proteomes" id="UP001353858">
    <property type="component" value="Unassembled WGS sequence"/>
</dbReference>
<evidence type="ECO:0000313" key="6">
    <source>
        <dbReference type="EMBL" id="KAK4872560.1"/>
    </source>
</evidence>
<proteinExistence type="predicted"/>
<keyword evidence="7" id="KW-1185">Reference proteome</keyword>
<sequence length="480" mass="55634">MSLNLEYNVRCKTGCLEKSNWSFDQIKEFSADNSSGFCAYKLYDYRKFCNLSFEEAKDIISTFEHPVESKKCNDVLMTHYLFPYTYKHQIDELCARETHVMPVINVIAEFFGLSATLVLGDIYGRKPVIIYSQLVYIVCNLIRRFPIEPITWYLIIFLAKASMTSAINASLILFLEAIHFEERPLGITLISLGTSLGCVFKGLFYRFDKSWEFYQELINCFLVVPLFSQWLLWESPHWLLCNLRWVELEDLLKQIDRRGHADLSDEIEEKLSETKTSAKIIFSTLKKPIFRNRIFCNMILYSISSFLYSMQINHVLYESKCENMLYFMISITLIATIVIIPRVLPTFSRPMSMCLTFLVIALQHTAATIYNLDESWKYFAICLSVLTTEMTIMLNELLIVEKFPTKVRVTSMNLCKICAVIFVSFTNGACRITHLESNIKNYEDFIYLIMALIGACVCLFIKATNINMLPDTEVEAILDL</sequence>
<feature type="transmembrane region" description="Helical" evidence="5">
    <location>
        <begin position="324"/>
        <end position="344"/>
    </location>
</feature>
<gene>
    <name evidence="6" type="ORF">RN001_014589</name>
</gene>
<dbReference type="InterPro" id="IPR011701">
    <property type="entry name" value="MFS"/>
</dbReference>
<name>A0AAN7NUP8_9COLE</name>
<dbReference type="GO" id="GO:0016020">
    <property type="term" value="C:membrane"/>
    <property type="evidence" value="ECO:0007669"/>
    <property type="project" value="UniProtKB-SubCell"/>
</dbReference>
<dbReference type="AlphaFoldDB" id="A0AAN7NUP8"/>
<keyword evidence="2 5" id="KW-0812">Transmembrane</keyword>
<evidence type="ECO:0000256" key="3">
    <source>
        <dbReference type="ARBA" id="ARBA00022989"/>
    </source>
</evidence>
<feature type="transmembrane region" description="Helical" evidence="5">
    <location>
        <begin position="294"/>
        <end position="312"/>
    </location>
</feature>
<accession>A0AAN7NUP8</accession>
<dbReference type="InterPro" id="IPR036259">
    <property type="entry name" value="MFS_trans_sf"/>
</dbReference>
<evidence type="ECO:0008006" key="8">
    <source>
        <dbReference type="Google" id="ProtNLM"/>
    </source>
</evidence>
<organism evidence="6 7">
    <name type="scientific">Aquatica leii</name>
    <dbReference type="NCBI Taxonomy" id="1421715"/>
    <lineage>
        <taxon>Eukaryota</taxon>
        <taxon>Metazoa</taxon>
        <taxon>Ecdysozoa</taxon>
        <taxon>Arthropoda</taxon>
        <taxon>Hexapoda</taxon>
        <taxon>Insecta</taxon>
        <taxon>Pterygota</taxon>
        <taxon>Neoptera</taxon>
        <taxon>Endopterygota</taxon>
        <taxon>Coleoptera</taxon>
        <taxon>Polyphaga</taxon>
        <taxon>Elateriformia</taxon>
        <taxon>Elateroidea</taxon>
        <taxon>Lampyridae</taxon>
        <taxon>Luciolinae</taxon>
        <taxon>Aquatica</taxon>
    </lineage>
</organism>
<keyword evidence="3 5" id="KW-1133">Transmembrane helix</keyword>
<evidence type="ECO:0000313" key="7">
    <source>
        <dbReference type="Proteomes" id="UP001353858"/>
    </source>
</evidence>
<dbReference type="PANTHER" id="PTHR24064">
    <property type="entry name" value="SOLUTE CARRIER FAMILY 22 MEMBER"/>
    <property type="match status" value="1"/>
</dbReference>
<dbReference type="EMBL" id="JARPUR010000007">
    <property type="protein sequence ID" value="KAK4872560.1"/>
    <property type="molecule type" value="Genomic_DNA"/>
</dbReference>
<evidence type="ECO:0000256" key="1">
    <source>
        <dbReference type="ARBA" id="ARBA00004141"/>
    </source>
</evidence>
<comment type="caution">
    <text evidence="6">The sequence shown here is derived from an EMBL/GenBank/DDBJ whole genome shotgun (WGS) entry which is preliminary data.</text>
</comment>
<reference evidence="7" key="1">
    <citation type="submission" date="2023-01" db="EMBL/GenBank/DDBJ databases">
        <title>Key to firefly adult light organ development and bioluminescence: homeobox transcription factors regulate luciferase expression and transportation to peroxisome.</title>
        <authorList>
            <person name="Fu X."/>
        </authorList>
    </citation>
    <scope>NUCLEOTIDE SEQUENCE [LARGE SCALE GENOMIC DNA]</scope>
</reference>
<feature type="transmembrane region" description="Helical" evidence="5">
    <location>
        <begin position="407"/>
        <end position="425"/>
    </location>
</feature>
<keyword evidence="4 5" id="KW-0472">Membrane</keyword>
<feature type="transmembrane region" description="Helical" evidence="5">
    <location>
        <begin position="351"/>
        <end position="372"/>
    </location>
</feature>
<feature type="transmembrane region" description="Helical" evidence="5">
    <location>
        <begin position="150"/>
        <end position="175"/>
    </location>
</feature>